<evidence type="ECO:0000256" key="4">
    <source>
        <dbReference type="ARBA" id="ARBA00023136"/>
    </source>
</evidence>
<feature type="transmembrane region" description="Helical" evidence="5">
    <location>
        <begin position="495"/>
        <end position="513"/>
    </location>
</feature>
<dbReference type="Proteomes" id="UP000070700">
    <property type="component" value="Unassembled WGS sequence"/>
</dbReference>
<dbReference type="Pfam" id="PF07690">
    <property type="entry name" value="MFS_1"/>
    <property type="match status" value="1"/>
</dbReference>
<dbReference type="GO" id="GO:0005886">
    <property type="term" value="C:plasma membrane"/>
    <property type="evidence" value="ECO:0007669"/>
    <property type="project" value="TreeGrafter"/>
</dbReference>
<feature type="transmembrane region" description="Helical" evidence="5">
    <location>
        <begin position="181"/>
        <end position="200"/>
    </location>
</feature>
<name>A0A132BDI5_MOLSC</name>
<dbReference type="KEGG" id="psco:LY89DRAFT_276341"/>
<feature type="transmembrane region" description="Helical" evidence="5">
    <location>
        <begin position="396"/>
        <end position="416"/>
    </location>
</feature>
<dbReference type="PANTHER" id="PTHR23502:SF160">
    <property type="entry name" value="MAJOR FACILITATOR SUPERFAMILY (MFS) PROFILE DOMAIN-CONTAINING PROTEIN-RELATED"/>
    <property type="match status" value="1"/>
</dbReference>
<feature type="transmembrane region" description="Helical" evidence="5">
    <location>
        <begin position="91"/>
        <end position="111"/>
    </location>
</feature>
<feature type="transmembrane region" description="Helical" evidence="5">
    <location>
        <begin position="428"/>
        <end position="449"/>
    </location>
</feature>
<dbReference type="Gene3D" id="1.20.1250.20">
    <property type="entry name" value="MFS general substrate transporter like domains"/>
    <property type="match status" value="1"/>
</dbReference>
<evidence type="ECO:0000313" key="7">
    <source>
        <dbReference type="EMBL" id="KUJ09727.1"/>
    </source>
</evidence>
<reference evidence="7 8" key="1">
    <citation type="submission" date="2015-10" db="EMBL/GenBank/DDBJ databases">
        <title>Full genome of DAOMC 229536 Phialocephala scopiformis, a fungal endophyte of spruce producing the potent anti-insectan compound rugulosin.</title>
        <authorList>
            <consortium name="DOE Joint Genome Institute"/>
            <person name="Walker A.K."/>
            <person name="Frasz S.L."/>
            <person name="Seifert K.A."/>
            <person name="Miller J.D."/>
            <person name="Mondo S.J."/>
            <person name="Labutti K."/>
            <person name="Lipzen A."/>
            <person name="Dockter R."/>
            <person name="Kennedy M."/>
            <person name="Grigoriev I.V."/>
            <person name="Spatafora J.W."/>
        </authorList>
    </citation>
    <scope>NUCLEOTIDE SEQUENCE [LARGE SCALE GENOMIC DNA]</scope>
    <source>
        <strain evidence="7 8">CBS 120377</strain>
    </source>
</reference>
<dbReference type="InterPro" id="IPR020846">
    <property type="entry name" value="MFS_dom"/>
</dbReference>
<proteinExistence type="predicted"/>
<dbReference type="OrthoDB" id="268400at2759"/>
<dbReference type="AlphaFoldDB" id="A0A132BDI5"/>
<dbReference type="GeneID" id="28816143"/>
<feature type="transmembrane region" description="Helical" evidence="5">
    <location>
        <begin position="147"/>
        <end position="169"/>
    </location>
</feature>
<dbReference type="RefSeq" id="XP_018064082.1">
    <property type="nucleotide sequence ID" value="XM_018206417.1"/>
</dbReference>
<feature type="transmembrane region" description="Helical" evidence="5">
    <location>
        <begin position="123"/>
        <end position="141"/>
    </location>
</feature>
<accession>A0A132BDI5</accession>
<keyword evidence="2 5" id="KW-0812">Transmembrane</keyword>
<keyword evidence="8" id="KW-1185">Reference proteome</keyword>
<keyword evidence="4 5" id="KW-0472">Membrane</keyword>
<evidence type="ECO:0000256" key="5">
    <source>
        <dbReference type="SAM" id="Phobius"/>
    </source>
</evidence>
<feature type="transmembrane region" description="Helical" evidence="5">
    <location>
        <begin position="308"/>
        <end position="335"/>
    </location>
</feature>
<feature type="transmembrane region" description="Helical" evidence="5">
    <location>
        <begin position="52"/>
        <end position="71"/>
    </location>
</feature>
<keyword evidence="3 5" id="KW-1133">Transmembrane helix</keyword>
<evidence type="ECO:0000259" key="6">
    <source>
        <dbReference type="PROSITE" id="PS50850"/>
    </source>
</evidence>
<dbReference type="PANTHER" id="PTHR23502">
    <property type="entry name" value="MAJOR FACILITATOR SUPERFAMILY"/>
    <property type="match status" value="1"/>
</dbReference>
<evidence type="ECO:0000256" key="2">
    <source>
        <dbReference type="ARBA" id="ARBA00022692"/>
    </source>
</evidence>
<dbReference type="PROSITE" id="PS50850">
    <property type="entry name" value="MFS"/>
    <property type="match status" value="1"/>
</dbReference>
<sequence>MASDTSSNTSKRESRDLNGSVYLISSDGRVLSLPIPTRSHRDPLNWSARKRAGAVLALLFYSVTGLVVVQGPSLMFKPLAIEFTLEETKPFPLTALLSAPTLFMGFGAFLWIPLTLALGRRPVFLLCTVLLTLSTIWAGIAGSFYQMLAATCLQGLAEGFSTSTILLMIIDLTFIHQRPQAIAMVWSVVGFITGSIFSLVPQMTNAGTNWRSFYLIWIIPCSISIVLAFFLFPETYFIRPALAFDGRIVVQGATEKVEIYESWEEVPGGKELPDTPGQNVWGYTNSELRIWGKTRGGWTSMFACYPQVFLCLINPLVFWVALLSALVLACMLSIGETYAAVLSAPPYSLPIHVTALVNLAGAVGSLIAWPASGILISWISRRLAINNRGVRDAEHYLPAFILPVLGAVASVVLYGLTAEWKWNSIWVYVSYALNSFAFASLATASTLWITEAFPRWAAPAVVVVFGLSYMASFGLSFSIMPWVQSQGYAGSNIELGLMILIVGCIGMPVAFWGKRLRQYIHGKYAFHEEGALRPH</sequence>
<evidence type="ECO:0000256" key="3">
    <source>
        <dbReference type="ARBA" id="ARBA00022989"/>
    </source>
</evidence>
<feature type="transmembrane region" description="Helical" evidence="5">
    <location>
        <begin position="456"/>
        <end position="483"/>
    </location>
</feature>
<feature type="transmembrane region" description="Helical" evidence="5">
    <location>
        <begin position="212"/>
        <end position="232"/>
    </location>
</feature>
<dbReference type="InParanoid" id="A0A132BDI5"/>
<dbReference type="EMBL" id="KQ947431">
    <property type="protein sequence ID" value="KUJ09727.1"/>
    <property type="molecule type" value="Genomic_DNA"/>
</dbReference>
<protein>
    <submittedName>
        <fullName evidence="7">Major facilitator superfamily transporter</fullName>
    </submittedName>
</protein>
<feature type="transmembrane region" description="Helical" evidence="5">
    <location>
        <begin position="355"/>
        <end position="376"/>
    </location>
</feature>
<organism evidence="7 8">
    <name type="scientific">Mollisia scopiformis</name>
    <name type="common">Conifer needle endophyte fungus</name>
    <name type="synonym">Phialocephala scopiformis</name>
    <dbReference type="NCBI Taxonomy" id="149040"/>
    <lineage>
        <taxon>Eukaryota</taxon>
        <taxon>Fungi</taxon>
        <taxon>Dikarya</taxon>
        <taxon>Ascomycota</taxon>
        <taxon>Pezizomycotina</taxon>
        <taxon>Leotiomycetes</taxon>
        <taxon>Helotiales</taxon>
        <taxon>Mollisiaceae</taxon>
        <taxon>Mollisia</taxon>
    </lineage>
</organism>
<feature type="domain" description="Major facilitator superfamily (MFS) profile" evidence="6">
    <location>
        <begin position="50"/>
        <end position="518"/>
    </location>
</feature>
<evidence type="ECO:0000256" key="1">
    <source>
        <dbReference type="ARBA" id="ARBA00004141"/>
    </source>
</evidence>
<comment type="subcellular location">
    <subcellularLocation>
        <location evidence="1">Membrane</location>
        <topology evidence="1">Multi-pass membrane protein</topology>
    </subcellularLocation>
</comment>
<dbReference type="InterPro" id="IPR011701">
    <property type="entry name" value="MFS"/>
</dbReference>
<dbReference type="GO" id="GO:0022857">
    <property type="term" value="F:transmembrane transporter activity"/>
    <property type="evidence" value="ECO:0007669"/>
    <property type="project" value="InterPro"/>
</dbReference>
<dbReference type="SUPFAM" id="SSF103473">
    <property type="entry name" value="MFS general substrate transporter"/>
    <property type="match status" value="1"/>
</dbReference>
<dbReference type="InterPro" id="IPR036259">
    <property type="entry name" value="MFS_trans_sf"/>
</dbReference>
<evidence type="ECO:0000313" key="8">
    <source>
        <dbReference type="Proteomes" id="UP000070700"/>
    </source>
</evidence>
<gene>
    <name evidence="7" type="ORF">LY89DRAFT_276341</name>
</gene>